<protein>
    <submittedName>
        <fullName evidence="3">RuBisCO large subunit-binding protein subunit beta, chloroplastic</fullName>
    </submittedName>
</protein>
<dbReference type="Proteomes" id="UP001293254">
    <property type="component" value="Unassembled WGS sequence"/>
</dbReference>
<dbReference type="PANTHER" id="PTHR45633">
    <property type="entry name" value="60 KDA HEAT SHOCK PROTEIN, MITOCHONDRIAL"/>
    <property type="match status" value="1"/>
</dbReference>
<reference evidence="3" key="2">
    <citation type="journal article" date="2024" name="Plant">
        <title>Genomic evolution and insights into agronomic trait innovations of Sesamum species.</title>
        <authorList>
            <person name="Miao H."/>
            <person name="Wang L."/>
            <person name="Qu L."/>
            <person name="Liu H."/>
            <person name="Sun Y."/>
            <person name="Le M."/>
            <person name="Wang Q."/>
            <person name="Wei S."/>
            <person name="Zheng Y."/>
            <person name="Lin W."/>
            <person name="Duan Y."/>
            <person name="Cao H."/>
            <person name="Xiong S."/>
            <person name="Wang X."/>
            <person name="Wei L."/>
            <person name="Li C."/>
            <person name="Ma Q."/>
            <person name="Ju M."/>
            <person name="Zhao R."/>
            <person name="Li G."/>
            <person name="Mu C."/>
            <person name="Tian Q."/>
            <person name="Mei H."/>
            <person name="Zhang T."/>
            <person name="Gao T."/>
            <person name="Zhang H."/>
        </authorList>
    </citation>
    <scope>NUCLEOTIDE SEQUENCE</scope>
    <source>
        <strain evidence="3">3651</strain>
    </source>
</reference>
<reference evidence="3" key="1">
    <citation type="submission" date="2020-06" db="EMBL/GenBank/DDBJ databases">
        <authorList>
            <person name="Li T."/>
            <person name="Hu X."/>
            <person name="Zhang T."/>
            <person name="Song X."/>
            <person name="Zhang H."/>
            <person name="Dai N."/>
            <person name="Sheng W."/>
            <person name="Hou X."/>
            <person name="Wei L."/>
        </authorList>
    </citation>
    <scope>NUCLEOTIDE SEQUENCE</scope>
    <source>
        <strain evidence="3">3651</strain>
        <tissue evidence="3">Leaf</tissue>
    </source>
</reference>
<evidence type="ECO:0000256" key="1">
    <source>
        <dbReference type="ARBA" id="ARBA00006607"/>
    </source>
</evidence>
<dbReference type="AlphaFoldDB" id="A0AAE1Z184"/>
<keyword evidence="4" id="KW-1185">Reference proteome</keyword>
<dbReference type="InterPro" id="IPR001844">
    <property type="entry name" value="Cpn60/GroEL"/>
</dbReference>
<organism evidence="3 4">
    <name type="scientific">Sesamum alatum</name>
    <dbReference type="NCBI Taxonomy" id="300844"/>
    <lineage>
        <taxon>Eukaryota</taxon>
        <taxon>Viridiplantae</taxon>
        <taxon>Streptophyta</taxon>
        <taxon>Embryophyta</taxon>
        <taxon>Tracheophyta</taxon>
        <taxon>Spermatophyta</taxon>
        <taxon>Magnoliopsida</taxon>
        <taxon>eudicotyledons</taxon>
        <taxon>Gunneridae</taxon>
        <taxon>Pentapetalae</taxon>
        <taxon>asterids</taxon>
        <taxon>lamiids</taxon>
        <taxon>Lamiales</taxon>
        <taxon>Pedaliaceae</taxon>
        <taxon>Sesamum</taxon>
    </lineage>
</organism>
<comment type="similarity">
    <text evidence="1">Belongs to the chaperonin (HSP60) family.</text>
</comment>
<dbReference type="GO" id="GO:0140662">
    <property type="term" value="F:ATP-dependent protein folding chaperone"/>
    <property type="evidence" value="ECO:0007669"/>
    <property type="project" value="InterPro"/>
</dbReference>
<comment type="caution">
    <text evidence="3">The sequence shown here is derived from an EMBL/GenBank/DDBJ whole genome shotgun (WGS) entry which is preliminary data.</text>
</comment>
<dbReference type="Gene3D" id="3.50.7.10">
    <property type="entry name" value="GroEL"/>
    <property type="match status" value="2"/>
</dbReference>
<evidence type="ECO:0000313" key="4">
    <source>
        <dbReference type="Proteomes" id="UP001293254"/>
    </source>
</evidence>
<accession>A0AAE1Z184</accession>
<proteinExistence type="inferred from homology"/>
<dbReference type="EMBL" id="JACGWO010000001">
    <property type="protein sequence ID" value="KAK4440415.1"/>
    <property type="molecule type" value="Genomic_DNA"/>
</dbReference>
<dbReference type="SUPFAM" id="SSF52029">
    <property type="entry name" value="GroEL apical domain-like"/>
    <property type="match status" value="1"/>
</dbReference>
<evidence type="ECO:0000256" key="2">
    <source>
        <dbReference type="ARBA" id="ARBA00023186"/>
    </source>
</evidence>
<dbReference type="InterPro" id="IPR027409">
    <property type="entry name" value="GroEL-like_apical_dom_sf"/>
</dbReference>
<name>A0AAE1Z184_9LAMI</name>
<dbReference type="GO" id="GO:0042026">
    <property type="term" value="P:protein refolding"/>
    <property type="evidence" value="ECO:0007669"/>
    <property type="project" value="InterPro"/>
</dbReference>
<dbReference type="FunFam" id="3.50.7.10:FF:000001">
    <property type="entry name" value="60 kDa chaperonin"/>
    <property type="match status" value="1"/>
</dbReference>
<gene>
    <name evidence="3" type="ORF">Salat_0376400</name>
</gene>
<sequence>MAFEYENCKLLLVDKKITNARDLINVLEDAIRGGYSVMIIAEDIEQEALGTLVVNKLRGALKVAALRAPGFGERKSQYLDDVAILTGGTVIRDEIGLTLDKADKEVLGHAAKIRNLIEVADQDYEKEKLNERIAKLSGGVAVI</sequence>
<keyword evidence="2" id="KW-0143">Chaperone</keyword>
<evidence type="ECO:0000313" key="3">
    <source>
        <dbReference type="EMBL" id="KAK4440415.1"/>
    </source>
</evidence>